<protein>
    <recommendedName>
        <fullName evidence="4">C2H2-type domain-containing protein</fullName>
    </recommendedName>
</protein>
<sequence length="79" mass="9334">MCGDCGQKFTDDRWKASTAVEWDHGDNHPHLCDDCKYRTLEREQQARVDERERQEQERQEQEAAQASKAGGWLGRRRRS</sequence>
<feature type="compositionally biased region" description="Basic and acidic residues" evidence="1">
    <location>
        <begin position="44"/>
        <end position="61"/>
    </location>
</feature>
<evidence type="ECO:0000256" key="1">
    <source>
        <dbReference type="SAM" id="MobiDB-lite"/>
    </source>
</evidence>
<reference evidence="2" key="2">
    <citation type="submission" date="2020-09" db="EMBL/GenBank/DDBJ databases">
        <authorList>
            <person name="Sun Q."/>
            <person name="Zhou Y."/>
        </authorList>
    </citation>
    <scope>NUCLEOTIDE SEQUENCE</scope>
    <source>
        <strain evidence="2">CGMCC 4.7272</strain>
    </source>
</reference>
<accession>A0A917UNS0</accession>
<evidence type="ECO:0000313" key="2">
    <source>
        <dbReference type="EMBL" id="GGJ70959.1"/>
    </source>
</evidence>
<reference evidence="2" key="1">
    <citation type="journal article" date="2014" name="Int. J. Syst. Evol. Microbiol.">
        <title>Complete genome sequence of Corynebacterium casei LMG S-19264T (=DSM 44701T), isolated from a smear-ripened cheese.</title>
        <authorList>
            <consortium name="US DOE Joint Genome Institute (JGI-PGF)"/>
            <person name="Walter F."/>
            <person name="Albersmeier A."/>
            <person name="Kalinowski J."/>
            <person name="Ruckert C."/>
        </authorList>
    </citation>
    <scope>NUCLEOTIDE SEQUENCE</scope>
    <source>
        <strain evidence="2">CGMCC 4.7272</strain>
    </source>
</reference>
<evidence type="ECO:0000313" key="3">
    <source>
        <dbReference type="Proteomes" id="UP000625682"/>
    </source>
</evidence>
<organism evidence="2 3">
    <name type="scientific">Streptomyces lacrimifluminis</name>
    <dbReference type="NCBI Taxonomy" id="1500077"/>
    <lineage>
        <taxon>Bacteria</taxon>
        <taxon>Bacillati</taxon>
        <taxon>Actinomycetota</taxon>
        <taxon>Actinomycetes</taxon>
        <taxon>Kitasatosporales</taxon>
        <taxon>Streptomycetaceae</taxon>
        <taxon>Streptomyces</taxon>
    </lineage>
</organism>
<evidence type="ECO:0008006" key="4">
    <source>
        <dbReference type="Google" id="ProtNLM"/>
    </source>
</evidence>
<dbReference type="EMBL" id="BMMU01000064">
    <property type="protein sequence ID" value="GGJ70959.1"/>
    <property type="molecule type" value="Genomic_DNA"/>
</dbReference>
<comment type="caution">
    <text evidence="2">The sequence shown here is derived from an EMBL/GenBank/DDBJ whole genome shotgun (WGS) entry which is preliminary data.</text>
</comment>
<feature type="region of interest" description="Disordered" evidence="1">
    <location>
        <begin position="44"/>
        <end position="79"/>
    </location>
</feature>
<keyword evidence="3" id="KW-1185">Reference proteome</keyword>
<gene>
    <name evidence="2" type="ORF">GCM10012282_79760</name>
</gene>
<dbReference type="Proteomes" id="UP000625682">
    <property type="component" value="Unassembled WGS sequence"/>
</dbReference>
<name>A0A917UNS0_9ACTN</name>
<dbReference type="AlphaFoldDB" id="A0A917UNS0"/>
<proteinExistence type="predicted"/>